<evidence type="ECO:0000313" key="2">
    <source>
        <dbReference type="EMBL" id="SNS58917.1"/>
    </source>
</evidence>
<dbReference type="InterPro" id="IPR029045">
    <property type="entry name" value="ClpP/crotonase-like_dom_sf"/>
</dbReference>
<gene>
    <name evidence="2" type="ORF">SAMN06295955_102188</name>
</gene>
<proteinExistence type="predicted"/>
<dbReference type="EMBL" id="FZPA01000002">
    <property type="protein sequence ID" value="SNS58917.1"/>
    <property type="molecule type" value="Genomic_DNA"/>
</dbReference>
<evidence type="ECO:0000256" key="1">
    <source>
        <dbReference type="SAM" id="SignalP"/>
    </source>
</evidence>
<dbReference type="Proteomes" id="UP000198339">
    <property type="component" value="Unassembled WGS sequence"/>
</dbReference>
<dbReference type="RefSeq" id="WP_245836549.1">
    <property type="nucleotide sequence ID" value="NZ_FZPA01000002.1"/>
</dbReference>
<name>A0A239FPR5_9SPHN</name>
<dbReference type="SUPFAM" id="SSF52096">
    <property type="entry name" value="ClpP/crotonase"/>
    <property type="match status" value="1"/>
</dbReference>
<feature type="signal peptide" evidence="1">
    <location>
        <begin position="1"/>
        <end position="21"/>
    </location>
</feature>
<dbReference type="AlphaFoldDB" id="A0A239FPR5"/>
<keyword evidence="3" id="KW-1185">Reference proteome</keyword>
<organism evidence="2 3">
    <name type="scientific">Sphingopyxis indica</name>
    <dbReference type="NCBI Taxonomy" id="436663"/>
    <lineage>
        <taxon>Bacteria</taxon>
        <taxon>Pseudomonadati</taxon>
        <taxon>Pseudomonadota</taxon>
        <taxon>Alphaproteobacteria</taxon>
        <taxon>Sphingomonadales</taxon>
        <taxon>Sphingomonadaceae</taxon>
        <taxon>Sphingopyxis</taxon>
    </lineage>
</organism>
<protein>
    <submittedName>
        <fullName evidence="2">Uncharacterized protein</fullName>
    </submittedName>
</protein>
<feature type="chain" id="PRO_5012782887" evidence="1">
    <location>
        <begin position="22"/>
        <end position="239"/>
    </location>
</feature>
<sequence>MRAMSLRPKPARLFVAALALAGLTGATVMDPANPTCPLEPNWSAYPEMKLTVEKRGNMKVMLAEGRVDAGLPDRLTAALKANPDVSEIWLRSPGGDARAGNAAGRIIRSNFGLGTRIPSGWACFSACNFVFMGGQPRMIEPGGLFIVHMFTRTGDRGAIDMSVAMGTDATRELIGDIEQDSALLASEDNDFLIRMGISRKLLTDIMYRQSAVATEENKSTRRCLTLDEALKYGVTYAPE</sequence>
<dbReference type="Gene3D" id="3.90.226.10">
    <property type="entry name" value="2-enoyl-CoA Hydratase, Chain A, domain 1"/>
    <property type="match status" value="1"/>
</dbReference>
<evidence type="ECO:0000313" key="3">
    <source>
        <dbReference type="Proteomes" id="UP000198339"/>
    </source>
</evidence>
<keyword evidence="1" id="KW-0732">Signal</keyword>
<reference evidence="2 3" key="1">
    <citation type="submission" date="2017-06" db="EMBL/GenBank/DDBJ databases">
        <authorList>
            <person name="Kim H.J."/>
            <person name="Triplett B.A."/>
        </authorList>
    </citation>
    <scope>NUCLEOTIDE SEQUENCE [LARGE SCALE GENOMIC DNA]</scope>
    <source>
        <strain evidence="2 3">DS15</strain>
    </source>
</reference>
<accession>A0A239FPR5</accession>